<dbReference type="KEGG" id="hth:HTH_1372"/>
<accession>D3DJ21</accession>
<reference evidence="1 2" key="1">
    <citation type="journal article" date="2010" name="J. Bacteriol.">
        <title>Complete genome sequence of the thermophilic, obligately chemolithoautotrophic hydrogen-oxidizing bacterium Hydrogenobacter thermophilus TK-6.</title>
        <authorList>
            <person name="Arai H."/>
            <person name="Kanbe H."/>
            <person name="Ishii M."/>
            <person name="Igarashi Y."/>
        </authorList>
    </citation>
    <scope>NUCLEOTIDE SEQUENCE [LARGE SCALE GENOMIC DNA]</scope>
    <source>
        <strain evidence="2">DSM 6534 / IAM 12695 / TK-6 [Tokyo]</strain>
    </source>
</reference>
<dbReference type="OrthoDB" id="14309at2"/>
<evidence type="ECO:0000313" key="2">
    <source>
        <dbReference type="Proteomes" id="UP000002574"/>
    </source>
</evidence>
<dbReference type="STRING" id="608538.HTH_1372"/>
<sequence>MRYKLMSLLLFLFTLLYLAYAQEDEILKTPLTKKLPNMNVSIGIVSIEEIRNTFPRAYELLVKSHGEPKPYDTHHLAVALWREEEKGKVVYFSNYSVEAEVRSPILRAERKPLTKYPHQYGDNYGGWFQMSDKGLYSINVYIKDSKGKTMRVSFDYLMQ</sequence>
<keyword evidence="2" id="KW-1185">Reference proteome</keyword>
<protein>
    <recommendedName>
        <fullName evidence="3">YtkA-like domain-containing protein</fullName>
    </recommendedName>
</protein>
<dbReference type="AlphaFoldDB" id="D3DJ21"/>
<name>D3DJ21_HYDTT</name>
<gene>
    <name evidence="1" type="ordered locus">HTH_1372</name>
</gene>
<dbReference type="EMBL" id="AP011112">
    <property type="protein sequence ID" value="BAI69823.1"/>
    <property type="molecule type" value="Genomic_DNA"/>
</dbReference>
<dbReference type="KEGG" id="hte:Hydth_1363"/>
<evidence type="ECO:0000313" key="1">
    <source>
        <dbReference type="EMBL" id="BAI69823.1"/>
    </source>
</evidence>
<evidence type="ECO:0008006" key="3">
    <source>
        <dbReference type="Google" id="ProtNLM"/>
    </source>
</evidence>
<dbReference type="RefSeq" id="WP_012964003.1">
    <property type="nucleotide sequence ID" value="NC_013799.1"/>
</dbReference>
<proteinExistence type="predicted"/>
<dbReference type="Proteomes" id="UP000002574">
    <property type="component" value="Chromosome"/>
</dbReference>
<organism evidence="1 2">
    <name type="scientific">Hydrogenobacter thermophilus (strain DSM 6534 / IAM 12695 / TK-6)</name>
    <dbReference type="NCBI Taxonomy" id="608538"/>
    <lineage>
        <taxon>Bacteria</taxon>
        <taxon>Pseudomonadati</taxon>
        <taxon>Aquificota</taxon>
        <taxon>Aquificia</taxon>
        <taxon>Aquificales</taxon>
        <taxon>Aquificaceae</taxon>
        <taxon>Hydrogenobacter</taxon>
    </lineage>
</organism>